<dbReference type="InterPro" id="IPR006342">
    <property type="entry name" value="FkbM_mtfrase"/>
</dbReference>
<protein>
    <submittedName>
        <fullName evidence="2">FkbM family methyltransferase</fullName>
    </submittedName>
</protein>
<keyword evidence="2" id="KW-0808">Transferase</keyword>
<reference evidence="2 3" key="1">
    <citation type="submission" date="2020-02" db="EMBL/GenBank/DDBJ databases">
        <title>Nitrogenibacter mangrovi gen. nov., sp. nov. isolated from mangrove sediment, a denitrifying betaproteobacterium.</title>
        <authorList>
            <person name="Liao H."/>
            <person name="Tian Y."/>
        </authorList>
    </citation>
    <scope>NUCLEOTIDE SEQUENCE [LARGE SCALE GENOMIC DNA]</scope>
    <source>
        <strain evidence="2 3">M9-3-2</strain>
    </source>
</reference>
<accession>A0A6C1B135</accession>
<dbReference type="Gene3D" id="3.40.50.150">
    <property type="entry name" value="Vaccinia Virus protein VP39"/>
    <property type="match status" value="1"/>
</dbReference>
<keyword evidence="3" id="KW-1185">Reference proteome</keyword>
<dbReference type="SUPFAM" id="SSF53335">
    <property type="entry name" value="S-adenosyl-L-methionine-dependent methyltransferases"/>
    <property type="match status" value="1"/>
</dbReference>
<dbReference type="Proteomes" id="UP000501991">
    <property type="component" value="Chromosome"/>
</dbReference>
<organism evidence="2 3">
    <name type="scientific">Nitrogeniibacter mangrovi</name>
    <dbReference type="NCBI Taxonomy" id="2016596"/>
    <lineage>
        <taxon>Bacteria</taxon>
        <taxon>Pseudomonadati</taxon>
        <taxon>Pseudomonadota</taxon>
        <taxon>Betaproteobacteria</taxon>
        <taxon>Rhodocyclales</taxon>
        <taxon>Zoogloeaceae</taxon>
        <taxon>Nitrogeniibacter</taxon>
    </lineage>
</organism>
<dbReference type="NCBIfam" id="TIGR01444">
    <property type="entry name" value="fkbM_fam"/>
    <property type="match status" value="1"/>
</dbReference>
<dbReference type="Pfam" id="PF05050">
    <property type="entry name" value="Methyltransf_21"/>
    <property type="match status" value="1"/>
</dbReference>
<dbReference type="GO" id="GO:0032259">
    <property type="term" value="P:methylation"/>
    <property type="evidence" value="ECO:0007669"/>
    <property type="project" value="UniProtKB-KW"/>
</dbReference>
<dbReference type="KEGG" id="azq:G3580_06525"/>
<evidence type="ECO:0000313" key="2">
    <source>
        <dbReference type="EMBL" id="QID17331.1"/>
    </source>
</evidence>
<dbReference type="RefSeq" id="WP_173764495.1">
    <property type="nucleotide sequence ID" value="NZ_CP048836.1"/>
</dbReference>
<gene>
    <name evidence="2" type="ORF">G3580_06525</name>
</gene>
<keyword evidence="2" id="KW-0489">Methyltransferase</keyword>
<evidence type="ECO:0000259" key="1">
    <source>
        <dbReference type="Pfam" id="PF05050"/>
    </source>
</evidence>
<dbReference type="GO" id="GO:0008168">
    <property type="term" value="F:methyltransferase activity"/>
    <property type="evidence" value="ECO:0007669"/>
    <property type="project" value="UniProtKB-KW"/>
</dbReference>
<name>A0A6C1B135_9RHOO</name>
<proteinExistence type="predicted"/>
<dbReference type="InterPro" id="IPR029063">
    <property type="entry name" value="SAM-dependent_MTases_sf"/>
</dbReference>
<feature type="domain" description="Methyltransferase FkbM" evidence="1">
    <location>
        <begin position="205"/>
        <end position="358"/>
    </location>
</feature>
<dbReference type="AlphaFoldDB" id="A0A6C1B135"/>
<dbReference type="EMBL" id="CP048836">
    <property type="protein sequence ID" value="QID17331.1"/>
    <property type="molecule type" value="Genomic_DNA"/>
</dbReference>
<sequence>MNTTHAALTIPEGLFAAPAPRATWIKPLRSTVMLYGAGGLGKLASELLDSAGMAPALFVDLHPGCEAIDGVPVVTPEAVPETLKTRATVLVSVVTSPYDPIKAFLQSKGFDDVRPFYDAAELLVDQLHITNGWLAGPLNDTDKANIVNIFHGLADDASRAAYLQMLYWRVHRQERPFPGNTVSMADKWFPAEIRAALRDDEAFVDGGAYNGEVIEQFRQLVGDRFASIHAFEPDPSNFAQLQAYVGALDQGVRQRISIHPAGLGATNADAKFMAGRNMASFVTDKGDERISVLTLDSLDIPATFVKLHVEGAELDAIRGGIRFLQSRRPMVALTIYHNEDGVWRTPLALMDALPDYVFLMRTHAWCGISTILYAVPPERYVPVR</sequence>
<evidence type="ECO:0000313" key="3">
    <source>
        <dbReference type="Proteomes" id="UP000501991"/>
    </source>
</evidence>